<organism evidence="1 2">
    <name type="scientific">Photobacterium atrarenae</name>
    <dbReference type="NCBI Taxonomy" id="865757"/>
    <lineage>
        <taxon>Bacteria</taxon>
        <taxon>Pseudomonadati</taxon>
        <taxon>Pseudomonadota</taxon>
        <taxon>Gammaproteobacteria</taxon>
        <taxon>Vibrionales</taxon>
        <taxon>Vibrionaceae</taxon>
        <taxon>Photobacterium</taxon>
    </lineage>
</organism>
<reference evidence="1" key="1">
    <citation type="submission" date="2022-07" db="EMBL/GenBank/DDBJ databases">
        <title>Genome sequencing of Photobacterium atrarenae GJH2-4.</title>
        <authorList>
            <person name="Park S.-J."/>
        </authorList>
    </citation>
    <scope>NUCLEOTIDE SEQUENCE</scope>
    <source>
        <strain evidence="1">GJH2-4</strain>
    </source>
</reference>
<dbReference type="RefSeq" id="WP_255392211.1">
    <property type="nucleotide sequence ID" value="NZ_CP101509.1"/>
</dbReference>
<sequence>MKCLPLPAHWRRIADHLGPDQFLSLWRRLETLRTERRLRIPVPKYTEQHEAMAADVFEEWLDAQRLAQAWFEMYVAVDAEQYRFIWRELYRAAYHPSRRTLRVYVPAFTVWGKHLKQVLIIELLRAEVPRPRIRHQLHTWLGCDASPSRLLRMYNELRQANQLPPDTRLN</sequence>
<dbReference type="EMBL" id="CP101509">
    <property type="protein sequence ID" value="UTV30843.1"/>
    <property type="molecule type" value="Genomic_DNA"/>
</dbReference>
<evidence type="ECO:0000313" key="2">
    <source>
        <dbReference type="Proteomes" id="UP001057998"/>
    </source>
</evidence>
<dbReference type="Proteomes" id="UP001057998">
    <property type="component" value="Chromosome 2"/>
</dbReference>
<name>A0ABY5GPK0_9GAMM</name>
<accession>A0ABY5GPK0</accession>
<keyword evidence="2" id="KW-1185">Reference proteome</keyword>
<proteinExistence type="predicted"/>
<evidence type="ECO:0000313" key="1">
    <source>
        <dbReference type="EMBL" id="UTV30843.1"/>
    </source>
</evidence>
<protein>
    <submittedName>
        <fullName evidence="1">Uncharacterized protein</fullName>
    </submittedName>
</protein>
<gene>
    <name evidence="1" type="ORF">NNL38_20010</name>
</gene>